<keyword evidence="4" id="KW-0812">Transmembrane</keyword>
<feature type="compositionally biased region" description="Basic and acidic residues" evidence="3">
    <location>
        <begin position="472"/>
        <end position="486"/>
    </location>
</feature>
<protein>
    <submittedName>
        <fullName evidence="5">Spore germination protein</fullName>
    </submittedName>
</protein>
<dbReference type="InterPro" id="IPR050768">
    <property type="entry name" value="UPF0353/GerABKA_families"/>
</dbReference>
<dbReference type="RefSeq" id="WP_216441125.1">
    <property type="nucleotide sequence ID" value="NZ_JAHLQF010000007.1"/>
</dbReference>
<feature type="transmembrane region" description="Helical" evidence="4">
    <location>
        <begin position="414"/>
        <end position="437"/>
    </location>
</feature>
<proteinExistence type="inferred from homology"/>
<dbReference type="PANTHER" id="PTHR22550:SF16">
    <property type="entry name" value="SPORE GERMINATION PROTEIN"/>
    <property type="match status" value="1"/>
</dbReference>
<dbReference type="InterPro" id="IPR004995">
    <property type="entry name" value="Spore_Ger"/>
</dbReference>
<dbReference type="EMBL" id="JAHLQF010000007">
    <property type="protein sequence ID" value="MBU5486520.1"/>
    <property type="molecule type" value="Genomic_DNA"/>
</dbReference>
<evidence type="ECO:0000256" key="2">
    <source>
        <dbReference type="ARBA" id="ARBA00023136"/>
    </source>
</evidence>
<feature type="region of interest" description="Disordered" evidence="3">
    <location>
        <begin position="472"/>
        <end position="496"/>
    </location>
</feature>
<feature type="transmembrane region" description="Helical" evidence="4">
    <location>
        <begin position="287"/>
        <end position="306"/>
    </location>
</feature>
<keyword evidence="4" id="KW-1133">Transmembrane helix</keyword>
<keyword evidence="6" id="KW-1185">Reference proteome</keyword>
<dbReference type="PANTHER" id="PTHR22550">
    <property type="entry name" value="SPORE GERMINATION PROTEIN"/>
    <property type="match status" value="1"/>
</dbReference>
<sequence>MSNILDDKINLISKTLEDNSQLIIKKLFIGSNEYLEAAILYINGLTNKDVINRYILQPLMIEVKEDLKEKENLNDYICKKYICMGDAQTEQDINKVIDGIKRGKTILIIDNNPGYIIIDTTGGEHRHISESSTESSIRGPREAFVENIEVNISILKRRIKDKNLVIEKTVIGKRSQTDVVLLYIKDIASDKLINYIKERLEMIDVAHISSTGELGQYIENHTYTIFPQFYTTERTDVVEANIMEGRVAIIVDGAPQILTAPVLFIEFFQTVEDYYERFIVASFSRMLRIFSAFTIITLPSLYLNFIKFNVEIIPLELVVPLISSRTGIVLSPFYEILLMEIVIELLREGGLRLPSKIANTLSIVGGIIIGEMVVRARVVSPETLVVIGISVISTFLIPNYEMALTIRLLRFPMLVVSNFLGIIGIVLFWYIIIVHLLSLDSFGFPYMTLNKADYKDVIIRAPAWKMNKRPEDIAQKDNTRQSNFREKYRRSKFGKR</sequence>
<evidence type="ECO:0000313" key="6">
    <source>
        <dbReference type="Proteomes" id="UP000726170"/>
    </source>
</evidence>
<comment type="caution">
    <text evidence="5">The sequence shown here is derived from an EMBL/GenBank/DDBJ whole genome shotgun (WGS) entry which is preliminary data.</text>
</comment>
<evidence type="ECO:0000256" key="4">
    <source>
        <dbReference type="SAM" id="Phobius"/>
    </source>
</evidence>
<reference evidence="5 6" key="1">
    <citation type="submission" date="2021-06" db="EMBL/GenBank/DDBJ databases">
        <authorList>
            <person name="Sun Q."/>
            <person name="Li D."/>
        </authorList>
    </citation>
    <scope>NUCLEOTIDE SEQUENCE [LARGE SCALE GENOMIC DNA]</scope>
    <source>
        <strain evidence="5 6">MSJ-11</strain>
    </source>
</reference>
<feature type="compositionally biased region" description="Basic residues" evidence="3">
    <location>
        <begin position="487"/>
        <end position="496"/>
    </location>
</feature>
<dbReference type="Pfam" id="PF03323">
    <property type="entry name" value="GerA"/>
    <property type="match status" value="1"/>
</dbReference>
<accession>A0ABS6EQ48</accession>
<evidence type="ECO:0000313" key="5">
    <source>
        <dbReference type="EMBL" id="MBU5486520.1"/>
    </source>
</evidence>
<organism evidence="5 6">
    <name type="scientific">Clostridium mobile</name>
    <dbReference type="NCBI Taxonomy" id="2841512"/>
    <lineage>
        <taxon>Bacteria</taxon>
        <taxon>Bacillati</taxon>
        <taxon>Bacillota</taxon>
        <taxon>Clostridia</taxon>
        <taxon>Eubacteriales</taxon>
        <taxon>Clostridiaceae</taxon>
        <taxon>Clostridium</taxon>
    </lineage>
</organism>
<feature type="transmembrane region" description="Helical" evidence="4">
    <location>
        <begin position="384"/>
        <end position="402"/>
    </location>
</feature>
<name>A0ABS6EQ48_9CLOT</name>
<gene>
    <name evidence="5" type="ORF">KQI86_19675</name>
</gene>
<dbReference type="Proteomes" id="UP000726170">
    <property type="component" value="Unassembled WGS sequence"/>
</dbReference>
<dbReference type="PIRSF" id="PIRSF005690">
    <property type="entry name" value="GerBA"/>
    <property type="match status" value="1"/>
</dbReference>
<evidence type="ECO:0000256" key="1">
    <source>
        <dbReference type="ARBA" id="ARBA00005278"/>
    </source>
</evidence>
<evidence type="ECO:0000256" key="3">
    <source>
        <dbReference type="SAM" id="MobiDB-lite"/>
    </source>
</evidence>
<comment type="similarity">
    <text evidence="1">Belongs to the GerABKA family.</text>
</comment>
<keyword evidence="2 4" id="KW-0472">Membrane</keyword>